<name>A0ABP6P372_9ACTN</name>
<dbReference type="EMBL" id="BAAAUT010000092">
    <property type="protein sequence ID" value="GAA3165720.1"/>
    <property type="molecule type" value="Genomic_DNA"/>
</dbReference>
<sequence length="53" mass="6028">MDAVTGPPPPAADDPYPLELHERIMQALRPGLERRRQEIALLRELWEAGPPKE</sequence>
<proteinExistence type="predicted"/>
<organism evidence="1 2">
    <name type="scientific">Planomonospora alba</name>
    <dbReference type="NCBI Taxonomy" id="161354"/>
    <lineage>
        <taxon>Bacteria</taxon>
        <taxon>Bacillati</taxon>
        <taxon>Actinomycetota</taxon>
        <taxon>Actinomycetes</taxon>
        <taxon>Streptosporangiales</taxon>
        <taxon>Streptosporangiaceae</taxon>
        <taxon>Planomonospora</taxon>
    </lineage>
</organism>
<dbReference type="Proteomes" id="UP001500320">
    <property type="component" value="Unassembled WGS sequence"/>
</dbReference>
<protein>
    <submittedName>
        <fullName evidence="1">Uncharacterized protein</fullName>
    </submittedName>
</protein>
<keyword evidence="2" id="KW-1185">Reference proteome</keyword>
<evidence type="ECO:0000313" key="1">
    <source>
        <dbReference type="EMBL" id="GAA3165720.1"/>
    </source>
</evidence>
<comment type="caution">
    <text evidence="1">The sequence shown here is derived from an EMBL/GenBank/DDBJ whole genome shotgun (WGS) entry which is preliminary data.</text>
</comment>
<reference evidence="2" key="1">
    <citation type="journal article" date="2019" name="Int. J. Syst. Evol. Microbiol.">
        <title>The Global Catalogue of Microorganisms (GCM) 10K type strain sequencing project: providing services to taxonomists for standard genome sequencing and annotation.</title>
        <authorList>
            <consortium name="The Broad Institute Genomics Platform"/>
            <consortium name="The Broad Institute Genome Sequencing Center for Infectious Disease"/>
            <person name="Wu L."/>
            <person name="Ma J."/>
        </authorList>
    </citation>
    <scope>NUCLEOTIDE SEQUENCE [LARGE SCALE GENOMIC DNA]</scope>
    <source>
        <strain evidence="2">JCM 9373</strain>
    </source>
</reference>
<gene>
    <name evidence="1" type="ORF">GCM10010466_65650</name>
</gene>
<accession>A0ABP6P372</accession>
<evidence type="ECO:0000313" key="2">
    <source>
        <dbReference type="Proteomes" id="UP001500320"/>
    </source>
</evidence>